<protein>
    <submittedName>
        <fullName evidence="4">Allantoate deiminase</fullName>
        <ecNumber evidence="4">3.5.3.9</ecNumber>
    </submittedName>
</protein>
<dbReference type="EMBL" id="JAFBCV010000002">
    <property type="protein sequence ID" value="MBM7837801.1"/>
    <property type="molecule type" value="Genomic_DNA"/>
</dbReference>
<organism evidence="4 5">
    <name type="scientific">Shouchella xiaoxiensis</name>
    <dbReference type="NCBI Taxonomy" id="766895"/>
    <lineage>
        <taxon>Bacteria</taxon>
        <taxon>Bacillati</taxon>
        <taxon>Bacillota</taxon>
        <taxon>Bacilli</taxon>
        <taxon>Bacillales</taxon>
        <taxon>Bacillaceae</taxon>
        <taxon>Shouchella</taxon>
    </lineage>
</organism>
<dbReference type="EC" id="3.5.3.9" evidence="4"/>
<keyword evidence="2 4" id="KW-0378">Hydrolase</keyword>
<dbReference type="Pfam" id="PF01546">
    <property type="entry name" value="Peptidase_M20"/>
    <property type="match status" value="1"/>
</dbReference>
<evidence type="ECO:0000256" key="2">
    <source>
        <dbReference type="ARBA" id="ARBA00022801"/>
    </source>
</evidence>
<dbReference type="PANTHER" id="PTHR32494:SF5">
    <property type="entry name" value="ALLANTOATE AMIDOHYDROLASE"/>
    <property type="match status" value="1"/>
</dbReference>
<evidence type="ECO:0000256" key="1">
    <source>
        <dbReference type="ARBA" id="ARBA00006153"/>
    </source>
</evidence>
<dbReference type="Pfam" id="PF07687">
    <property type="entry name" value="M20_dimer"/>
    <property type="match status" value="1"/>
</dbReference>
<dbReference type="PIRSF" id="PIRSF001235">
    <property type="entry name" value="Amidase_carbamoylase"/>
    <property type="match status" value="1"/>
</dbReference>
<name>A0ABS2SQM7_9BACI</name>
<dbReference type="NCBIfam" id="TIGR01879">
    <property type="entry name" value="hydantase"/>
    <property type="match status" value="1"/>
</dbReference>
<sequence>MTNNQQTLSAITTLIEQMAQIGKTSDGGVTRLLYTSDWFKAQQEISDLFQTHQLKTFFDDSGNVYGRAEGKAAAEPVILTGSHIDTVINGGKYDGTYGVLASLLAVSELLEEHGQPQKTIDVVSFCEEEGSRFPLNFWGSGSVTGIHTGKDYSDVLAADGTAFTEAKAQYGFGQGDYLPAERTDIGAFVELHIEQGAILADAGESLGIVKGIVGQKRFIFTVTGESNHAGTTPMHKRRDAMAVATELIHKLIETGRKTDVSFVATVGQMMVEPNTPNVIPGKVTFTLDVRHPSKEALVTYHSKINGFVDQLRTADVDIAVNHYSDVAPVAMSEKLAARAYEHAQAKGLKSRYMYSGAGHDAQILGSVVPTCLLFVPSKNGISHSPHEYTKPEDLQIGVDALKQVIYELAYT</sequence>
<dbReference type="Proteomes" id="UP001179280">
    <property type="component" value="Unassembled WGS sequence"/>
</dbReference>
<dbReference type="SUPFAM" id="SSF53187">
    <property type="entry name" value="Zn-dependent exopeptidases"/>
    <property type="match status" value="1"/>
</dbReference>
<evidence type="ECO:0000313" key="5">
    <source>
        <dbReference type="Proteomes" id="UP001179280"/>
    </source>
</evidence>
<dbReference type="InterPro" id="IPR010158">
    <property type="entry name" value="Amidase_Cbmase"/>
</dbReference>
<gene>
    <name evidence="4" type="ORF">JOC54_001032</name>
</gene>
<dbReference type="SUPFAM" id="SSF55031">
    <property type="entry name" value="Bacterial exopeptidase dimerisation domain"/>
    <property type="match status" value="1"/>
</dbReference>
<dbReference type="InterPro" id="IPR036264">
    <property type="entry name" value="Bact_exopeptidase_dim_dom"/>
</dbReference>
<comment type="similarity">
    <text evidence="1">Belongs to the peptidase M20 family.</text>
</comment>
<evidence type="ECO:0000313" key="4">
    <source>
        <dbReference type="EMBL" id="MBM7837801.1"/>
    </source>
</evidence>
<evidence type="ECO:0000259" key="3">
    <source>
        <dbReference type="Pfam" id="PF07687"/>
    </source>
</evidence>
<dbReference type="CDD" id="cd03884">
    <property type="entry name" value="M20_bAS"/>
    <property type="match status" value="1"/>
</dbReference>
<comment type="caution">
    <text evidence="4">The sequence shown here is derived from an EMBL/GenBank/DDBJ whole genome shotgun (WGS) entry which is preliminary data.</text>
</comment>
<accession>A0ABS2SQM7</accession>
<dbReference type="PANTHER" id="PTHR32494">
    <property type="entry name" value="ALLANTOATE DEIMINASE-RELATED"/>
    <property type="match status" value="1"/>
</dbReference>
<reference evidence="4" key="1">
    <citation type="submission" date="2021-01" db="EMBL/GenBank/DDBJ databases">
        <title>Genomic Encyclopedia of Type Strains, Phase IV (KMG-IV): sequencing the most valuable type-strain genomes for metagenomic binning, comparative biology and taxonomic classification.</title>
        <authorList>
            <person name="Goeker M."/>
        </authorList>
    </citation>
    <scope>NUCLEOTIDE SEQUENCE</scope>
    <source>
        <strain evidence="4">DSM 21943</strain>
    </source>
</reference>
<dbReference type="InterPro" id="IPR011650">
    <property type="entry name" value="Peptidase_M20_dimer"/>
</dbReference>
<dbReference type="RefSeq" id="WP_204464868.1">
    <property type="nucleotide sequence ID" value="NZ_JAFBCV010000002.1"/>
</dbReference>
<keyword evidence="5" id="KW-1185">Reference proteome</keyword>
<proteinExistence type="inferred from homology"/>
<dbReference type="NCBIfam" id="NF006771">
    <property type="entry name" value="PRK09290.1-5"/>
    <property type="match status" value="1"/>
</dbReference>
<feature type="domain" description="Peptidase M20 dimerisation" evidence="3">
    <location>
        <begin position="214"/>
        <end position="310"/>
    </location>
</feature>
<dbReference type="InterPro" id="IPR002933">
    <property type="entry name" value="Peptidase_M20"/>
</dbReference>
<dbReference type="Gene3D" id="3.40.630.10">
    <property type="entry name" value="Zn peptidases"/>
    <property type="match status" value="1"/>
</dbReference>
<dbReference type="GO" id="GO:0047652">
    <property type="term" value="F:allantoate deiminase activity"/>
    <property type="evidence" value="ECO:0007669"/>
    <property type="project" value="UniProtKB-EC"/>
</dbReference>
<dbReference type="Gene3D" id="3.30.70.360">
    <property type="match status" value="1"/>
</dbReference>